<accession>A0A397HMJ6</accession>
<evidence type="ECO:0000313" key="2">
    <source>
        <dbReference type="Proteomes" id="UP000266861"/>
    </source>
</evidence>
<dbReference type="Proteomes" id="UP000266861">
    <property type="component" value="Unassembled WGS sequence"/>
</dbReference>
<protein>
    <submittedName>
        <fullName evidence="1">Uncharacterized protein</fullName>
    </submittedName>
</protein>
<dbReference type="AlphaFoldDB" id="A0A397HMJ6"/>
<proteinExistence type="predicted"/>
<comment type="caution">
    <text evidence="1">The sequence shown here is derived from an EMBL/GenBank/DDBJ whole genome shotgun (WGS) entry which is preliminary data.</text>
</comment>
<sequence>MNSKNTSNIYQSILPYLTLFYYHSFIPKELTWNKYGIIMDIAGMGGISMRIFWEIVRTHENLIKEEVDRVIQMHNLGSRDKELTWNKYGIIMDIAGMGGISMRIFWEIVRTHENLIKEEVDRVIQMHNLGSRDKVQLIK</sequence>
<organism evidence="1 2">
    <name type="scientific">Diversispora epigaea</name>
    <dbReference type="NCBI Taxonomy" id="1348612"/>
    <lineage>
        <taxon>Eukaryota</taxon>
        <taxon>Fungi</taxon>
        <taxon>Fungi incertae sedis</taxon>
        <taxon>Mucoromycota</taxon>
        <taxon>Glomeromycotina</taxon>
        <taxon>Glomeromycetes</taxon>
        <taxon>Diversisporales</taxon>
        <taxon>Diversisporaceae</taxon>
        <taxon>Diversispora</taxon>
    </lineage>
</organism>
<name>A0A397HMJ6_9GLOM</name>
<gene>
    <name evidence="1" type="ORF">Glove_326g47</name>
</gene>
<keyword evidence="2" id="KW-1185">Reference proteome</keyword>
<dbReference type="EMBL" id="PQFF01000298">
    <property type="protein sequence ID" value="RHZ64187.1"/>
    <property type="molecule type" value="Genomic_DNA"/>
</dbReference>
<reference evidence="1 2" key="1">
    <citation type="submission" date="2018-08" db="EMBL/GenBank/DDBJ databases">
        <title>Genome and evolution of the arbuscular mycorrhizal fungus Diversispora epigaea (formerly Glomus versiforme) and its bacterial endosymbionts.</title>
        <authorList>
            <person name="Sun X."/>
            <person name="Fei Z."/>
            <person name="Harrison M."/>
        </authorList>
    </citation>
    <scope>NUCLEOTIDE SEQUENCE [LARGE SCALE GENOMIC DNA]</scope>
    <source>
        <strain evidence="1 2">IT104</strain>
    </source>
</reference>
<evidence type="ECO:0000313" key="1">
    <source>
        <dbReference type="EMBL" id="RHZ64187.1"/>
    </source>
</evidence>